<keyword evidence="12" id="KW-1185">Reference proteome</keyword>
<dbReference type="Gene3D" id="3.90.1150.10">
    <property type="entry name" value="Aspartate Aminotransferase, domain 1"/>
    <property type="match status" value="1"/>
</dbReference>
<reference evidence="11" key="1">
    <citation type="journal article" date="2020" name="Stud. Mycol.">
        <title>101 Dothideomycetes genomes: a test case for predicting lifestyles and emergence of pathogens.</title>
        <authorList>
            <person name="Haridas S."/>
            <person name="Albert R."/>
            <person name="Binder M."/>
            <person name="Bloem J."/>
            <person name="Labutti K."/>
            <person name="Salamov A."/>
            <person name="Andreopoulos B."/>
            <person name="Baker S."/>
            <person name="Barry K."/>
            <person name="Bills G."/>
            <person name="Bluhm B."/>
            <person name="Cannon C."/>
            <person name="Castanera R."/>
            <person name="Culley D."/>
            <person name="Daum C."/>
            <person name="Ezra D."/>
            <person name="Gonzalez J."/>
            <person name="Henrissat B."/>
            <person name="Kuo A."/>
            <person name="Liang C."/>
            <person name="Lipzen A."/>
            <person name="Lutzoni F."/>
            <person name="Magnuson J."/>
            <person name="Mondo S."/>
            <person name="Nolan M."/>
            <person name="Ohm R."/>
            <person name="Pangilinan J."/>
            <person name="Park H.-J."/>
            <person name="Ramirez L."/>
            <person name="Alfaro M."/>
            <person name="Sun H."/>
            <person name="Tritt A."/>
            <person name="Yoshinaga Y."/>
            <person name="Zwiers L.-H."/>
            <person name="Turgeon B."/>
            <person name="Goodwin S."/>
            <person name="Spatafora J."/>
            <person name="Crous P."/>
            <person name="Grigoriev I."/>
        </authorList>
    </citation>
    <scope>NUCLEOTIDE SEQUENCE</scope>
    <source>
        <strain evidence="11">CBS 480.64</strain>
    </source>
</reference>
<dbReference type="GO" id="GO:0008453">
    <property type="term" value="F:alanine-glyoxylate transaminase activity"/>
    <property type="evidence" value="ECO:0007669"/>
    <property type="project" value="UniProtKB-EC"/>
</dbReference>
<evidence type="ECO:0000256" key="3">
    <source>
        <dbReference type="ARBA" id="ARBA00013049"/>
    </source>
</evidence>
<dbReference type="InterPro" id="IPR015424">
    <property type="entry name" value="PyrdxlP-dep_Trfase"/>
</dbReference>
<dbReference type="FunFam" id="3.40.640.10:FF:000027">
    <property type="entry name" value="Serine--pyruvate aminotransferase, mitochondrial"/>
    <property type="match status" value="1"/>
</dbReference>
<dbReference type="InterPro" id="IPR000192">
    <property type="entry name" value="Aminotrans_V_dom"/>
</dbReference>
<organism evidence="11 12">
    <name type="scientific">Piedraia hortae CBS 480.64</name>
    <dbReference type="NCBI Taxonomy" id="1314780"/>
    <lineage>
        <taxon>Eukaryota</taxon>
        <taxon>Fungi</taxon>
        <taxon>Dikarya</taxon>
        <taxon>Ascomycota</taxon>
        <taxon>Pezizomycotina</taxon>
        <taxon>Dothideomycetes</taxon>
        <taxon>Dothideomycetidae</taxon>
        <taxon>Capnodiales</taxon>
        <taxon>Piedraiaceae</taxon>
        <taxon>Piedraia</taxon>
    </lineage>
</organism>
<feature type="compositionally biased region" description="Polar residues" evidence="9">
    <location>
        <begin position="45"/>
        <end position="64"/>
    </location>
</feature>
<keyword evidence="5 11" id="KW-0808">Transferase</keyword>
<comment type="similarity">
    <text evidence="2 7">Belongs to the class-V pyridoxal-phosphate-dependent aminotransferase family.</text>
</comment>
<dbReference type="PANTHER" id="PTHR21152:SF24">
    <property type="entry name" value="ALANINE--GLYOXYLATE AMINOTRANSFERASE 1"/>
    <property type="match status" value="1"/>
</dbReference>
<evidence type="ECO:0000256" key="1">
    <source>
        <dbReference type="ARBA" id="ARBA00001933"/>
    </source>
</evidence>
<evidence type="ECO:0000256" key="4">
    <source>
        <dbReference type="ARBA" id="ARBA00022576"/>
    </source>
</evidence>
<evidence type="ECO:0000256" key="8">
    <source>
        <dbReference type="RuleBase" id="RU004504"/>
    </source>
</evidence>
<dbReference type="FunFam" id="3.90.1150.10:FF:000049">
    <property type="entry name" value="Alanine-glyoxylate aminotransferase 1"/>
    <property type="match status" value="1"/>
</dbReference>
<keyword evidence="4 11" id="KW-0032">Aminotransferase</keyword>
<dbReference type="PANTHER" id="PTHR21152">
    <property type="entry name" value="AMINOTRANSFERASE CLASS V"/>
    <property type="match status" value="1"/>
</dbReference>
<feature type="domain" description="Aminotransferase class V" evidence="10">
    <location>
        <begin position="108"/>
        <end position="428"/>
    </location>
</feature>
<dbReference type="EMBL" id="MU005958">
    <property type="protein sequence ID" value="KAF2864077.1"/>
    <property type="molecule type" value="Genomic_DNA"/>
</dbReference>
<dbReference type="Proteomes" id="UP000799421">
    <property type="component" value="Unassembled WGS sequence"/>
</dbReference>
<evidence type="ECO:0000256" key="7">
    <source>
        <dbReference type="RuleBase" id="RU004075"/>
    </source>
</evidence>
<dbReference type="InterPro" id="IPR020578">
    <property type="entry name" value="Aminotrans_V_PyrdxlP_BS"/>
</dbReference>
<evidence type="ECO:0000256" key="6">
    <source>
        <dbReference type="ARBA" id="ARBA00022898"/>
    </source>
</evidence>
<feature type="region of interest" description="Disordered" evidence="9">
    <location>
        <begin position="38"/>
        <end position="87"/>
    </location>
</feature>
<keyword evidence="6" id="KW-0663">Pyridoxal phosphate</keyword>
<gene>
    <name evidence="11" type="ORF">K470DRAFT_254408</name>
</gene>
<evidence type="ECO:0000256" key="9">
    <source>
        <dbReference type="SAM" id="MobiDB-lite"/>
    </source>
</evidence>
<dbReference type="OrthoDB" id="7403325at2759"/>
<dbReference type="PROSITE" id="PS00595">
    <property type="entry name" value="AA_TRANSFER_CLASS_5"/>
    <property type="match status" value="1"/>
</dbReference>
<proteinExistence type="inferred from homology"/>
<evidence type="ECO:0000313" key="11">
    <source>
        <dbReference type="EMBL" id="KAF2864077.1"/>
    </source>
</evidence>
<dbReference type="InterPro" id="IPR015422">
    <property type="entry name" value="PyrdxlP-dep_Trfase_small"/>
</dbReference>
<dbReference type="GO" id="GO:0004760">
    <property type="term" value="F:L-serine-pyruvate transaminase activity"/>
    <property type="evidence" value="ECO:0007669"/>
    <property type="project" value="TreeGrafter"/>
</dbReference>
<dbReference type="SUPFAM" id="SSF53383">
    <property type="entry name" value="PLP-dependent transferases"/>
    <property type="match status" value="1"/>
</dbReference>
<protein>
    <recommendedName>
        <fullName evidence="3">alanine--glyoxylate transaminase</fullName>
        <ecNumber evidence="3">2.6.1.44</ecNumber>
    </recommendedName>
</protein>
<sequence>MVPRRRGKSGHWQMAPHHRLFLIARHLESDVPLNTPFSVGRDEAYQSQPAPITSRSQGTQTIQEPEQKTNEEEEEEENSLPKMASHPALMIPGPIEVGDEVSQAMTYHAESHVGKPFVNIFGETLEMVRKLFQATDKATQPFVITGSGTLGWDQVATNLLEAGDQVLVLHTGYFADSFADCLETYGAKVTQLKAPIGERPKPDEIEKALGENSYRMLTVTHTDTSTGVLSDIKAITALVRKVSPSTLVVVDGVCSVGCEEIQFTDWDIDCVLTASQKALGCPTGLSILMVSDRAMQRFHSRKEKPASYYASWKNWLPIMQNYEARKPSYFATPSTQLVRALHASLTNILGRPLQERFAQHRDASAKVKAAVKEVGLKQLAADPNLQANGMTAFYLPEGITPPDVLPKFLEKHDLVLAGGLHKQIATKYLRIGHMGVSVTDQKRSDIGNVVKAVKEVLGK</sequence>
<dbReference type="GO" id="GO:0005777">
    <property type="term" value="C:peroxisome"/>
    <property type="evidence" value="ECO:0007669"/>
    <property type="project" value="TreeGrafter"/>
</dbReference>
<dbReference type="InterPro" id="IPR015421">
    <property type="entry name" value="PyrdxlP-dep_Trfase_major"/>
</dbReference>
<comment type="cofactor">
    <cofactor evidence="1 8">
        <name>pyridoxal 5'-phosphate</name>
        <dbReference type="ChEBI" id="CHEBI:597326"/>
    </cofactor>
</comment>
<name>A0A6A7C9Z0_9PEZI</name>
<accession>A0A6A7C9Z0</accession>
<dbReference type="GO" id="GO:0019265">
    <property type="term" value="P:glycine biosynthetic process, by transamination of glyoxylate"/>
    <property type="evidence" value="ECO:0007669"/>
    <property type="project" value="TreeGrafter"/>
</dbReference>
<dbReference type="EC" id="2.6.1.44" evidence="3"/>
<dbReference type="AlphaFoldDB" id="A0A6A7C9Z0"/>
<evidence type="ECO:0000313" key="12">
    <source>
        <dbReference type="Proteomes" id="UP000799421"/>
    </source>
</evidence>
<evidence type="ECO:0000256" key="5">
    <source>
        <dbReference type="ARBA" id="ARBA00022679"/>
    </source>
</evidence>
<dbReference type="Pfam" id="PF00266">
    <property type="entry name" value="Aminotran_5"/>
    <property type="match status" value="1"/>
</dbReference>
<dbReference type="Gene3D" id="3.40.640.10">
    <property type="entry name" value="Type I PLP-dependent aspartate aminotransferase-like (Major domain)"/>
    <property type="match status" value="1"/>
</dbReference>
<evidence type="ECO:0000256" key="2">
    <source>
        <dbReference type="ARBA" id="ARBA00009236"/>
    </source>
</evidence>
<evidence type="ECO:0000259" key="10">
    <source>
        <dbReference type="Pfam" id="PF00266"/>
    </source>
</evidence>